<dbReference type="Gene3D" id="3.90.215.10">
    <property type="entry name" value="Gamma Fibrinogen, chain A, domain 1"/>
    <property type="match status" value="1"/>
</dbReference>
<dbReference type="GeneID" id="20206549"/>
<dbReference type="EMBL" id="KB097336">
    <property type="protein sequence ID" value="ESN97544.1"/>
    <property type="molecule type" value="Genomic_DNA"/>
</dbReference>
<dbReference type="Proteomes" id="UP000015101">
    <property type="component" value="Unassembled WGS sequence"/>
</dbReference>
<dbReference type="InterPro" id="IPR036056">
    <property type="entry name" value="Fibrinogen-like_C"/>
</dbReference>
<proteinExistence type="predicted"/>
<dbReference type="EMBL" id="AMQM01006266">
    <property type="status" value="NOT_ANNOTATED_CDS"/>
    <property type="molecule type" value="Genomic_DNA"/>
</dbReference>
<organism evidence="4 5">
    <name type="scientific">Helobdella robusta</name>
    <name type="common">Californian leech</name>
    <dbReference type="NCBI Taxonomy" id="6412"/>
    <lineage>
        <taxon>Eukaryota</taxon>
        <taxon>Metazoa</taxon>
        <taxon>Spiralia</taxon>
        <taxon>Lophotrochozoa</taxon>
        <taxon>Annelida</taxon>
        <taxon>Clitellata</taxon>
        <taxon>Hirudinea</taxon>
        <taxon>Rhynchobdellida</taxon>
        <taxon>Glossiphoniidae</taxon>
        <taxon>Helobdella</taxon>
    </lineage>
</organism>
<feature type="domain" description="Fibrinogen C-terminal" evidence="2">
    <location>
        <begin position="156"/>
        <end position="211"/>
    </location>
</feature>
<dbReference type="HOGENOM" id="CLU_065241_0_0_1"/>
<dbReference type="EnsemblMetazoa" id="HelroT177976">
    <property type="protein sequence ID" value="HelroP177976"/>
    <property type="gene ID" value="HelroG177976"/>
</dbReference>
<accession>T1FCK0</accession>
<feature type="chain" id="PRO_5010980591" description="Fibrinogen C-terminal domain-containing protein" evidence="1">
    <location>
        <begin position="17"/>
        <end position="276"/>
    </location>
</feature>
<reference evidence="5" key="1">
    <citation type="submission" date="2012-12" db="EMBL/GenBank/DDBJ databases">
        <authorList>
            <person name="Hellsten U."/>
            <person name="Grimwood J."/>
            <person name="Chapman J.A."/>
            <person name="Shapiro H."/>
            <person name="Aerts A."/>
            <person name="Otillar R.P."/>
            <person name="Terry A.Y."/>
            <person name="Boore J.L."/>
            <person name="Simakov O."/>
            <person name="Marletaz F."/>
            <person name="Cho S.-J."/>
            <person name="Edsinger-Gonzales E."/>
            <person name="Havlak P."/>
            <person name="Kuo D.-H."/>
            <person name="Larsson T."/>
            <person name="Lv J."/>
            <person name="Arendt D."/>
            <person name="Savage R."/>
            <person name="Osoegawa K."/>
            <person name="de Jong P."/>
            <person name="Lindberg D.R."/>
            <person name="Seaver E.C."/>
            <person name="Weisblat D.A."/>
            <person name="Putnam N.H."/>
            <person name="Grigoriev I.V."/>
            <person name="Rokhsar D.S."/>
        </authorList>
    </citation>
    <scope>NUCLEOTIDE SEQUENCE</scope>
</reference>
<evidence type="ECO:0000313" key="5">
    <source>
        <dbReference type="Proteomes" id="UP000015101"/>
    </source>
</evidence>
<dbReference type="RefSeq" id="XP_009024370.1">
    <property type="nucleotide sequence ID" value="XM_009026122.1"/>
</dbReference>
<sequence>MWFIAILLAIFSLSSSSNLLASAVDKKYEMIGEPNNPMCFASKPTAVLTNIRSLLECSSKCSHYVSPTDGNFTCEAFNYISNNASHPAKYCQLFHFINKTTTNLSITLSKSCNIPFTFNGGLLYSCSNSLPGVNNPCALYMCLTANRQLSICVGDQINSEHEKYSINVSGYCRDKNDVMNNPDSFLVQNEMKFTTPDQDNDEWANGNCVLQCVHQEIGSMSVGVGVNCDSFIQHSHTPGPGFQLSEHFFNFFFTILIQILSSSNCSMNTSQCNCFS</sequence>
<name>T1FCK0_HELRO</name>
<dbReference type="InParanoid" id="T1FCK0"/>
<evidence type="ECO:0000313" key="4">
    <source>
        <dbReference type="EnsemblMetazoa" id="HelroP177976"/>
    </source>
</evidence>
<gene>
    <name evidence="4" type="primary">20206549</name>
    <name evidence="3" type="ORF">HELRODRAFT_177976</name>
</gene>
<reference evidence="3 5" key="2">
    <citation type="journal article" date="2013" name="Nature">
        <title>Insights into bilaterian evolution from three spiralian genomes.</title>
        <authorList>
            <person name="Simakov O."/>
            <person name="Marletaz F."/>
            <person name="Cho S.J."/>
            <person name="Edsinger-Gonzales E."/>
            <person name="Havlak P."/>
            <person name="Hellsten U."/>
            <person name="Kuo D.H."/>
            <person name="Larsson T."/>
            <person name="Lv J."/>
            <person name="Arendt D."/>
            <person name="Savage R."/>
            <person name="Osoegawa K."/>
            <person name="de Jong P."/>
            <person name="Grimwood J."/>
            <person name="Chapman J.A."/>
            <person name="Shapiro H."/>
            <person name="Aerts A."/>
            <person name="Otillar R.P."/>
            <person name="Terry A.Y."/>
            <person name="Boore J.L."/>
            <person name="Grigoriev I.V."/>
            <person name="Lindberg D.R."/>
            <person name="Seaver E.C."/>
            <person name="Weisblat D.A."/>
            <person name="Putnam N.H."/>
            <person name="Rokhsar D.S."/>
        </authorList>
    </citation>
    <scope>NUCLEOTIDE SEQUENCE</scope>
</reference>
<dbReference type="KEGG" id="hro:HELRODRAFT_177976"/>
<dbReference type="InterPro" id="IPR014716">
    <property type="entry name" value="Fibrinogen_a/b/g_C_1"/>
</dbReference>
<evidence type="ECO:0000259" key="2">
    <source>
        <dbReference type="Pfam" id="PF00147"/>
    </source>
</evidence>
<dbReference type="AlphaFoldDB" id="T1FCK0"/>
<evidence type="ECO:0000256" key="1">
    <source>
        <dbReference type="SAM" id="SignalP"/>
    </source>
</evidence>
<keyword evidence="1" id="KW-0732">Signal</keyword>
<protein>
    <recommendedName>
        <fullName evidence="2">Fibrinogen C-terminal domain-containing protein</fullName>
    </recommendedName>
</protein>
<dbReference type="SUPFAM" id="SSF56496">
    <property type="entry name" value="Fibrinogen C-terminal domain-like"/>
    <property type="match status" value="1"/>
</dbReference>
<evidence type="ECO:0000313" key="3">
    <source>
        <dbReference type="EMBL" id="ESN97544.1"/>
    </source>
</evidence>
<feature type="signal peptide" evidence="1">
    <location>
        <begin position="1"/>
        <end position="16"/>
    </location>
</feature>
<keyword evidence="5" id="KW-1185">Reference proteome</keyword>
<dbReference type="InterPro" id="IPR002181">
    <property type="entry name" value="Fibrinogen_a/b/g_C_dom"/>
</dbReference>
<dbReference type="CTD" id="20206549"/>
<reference evidence="4" key="3">
    <citation type="submission" date="2015-06" db="UniProtKB">
        <authorList>
            <consortium name="EnsemblMetazoa"/>
        </authorList>
    </citation>
    <scope>IDENTIFICATION</scope>
</reference>
<dbReference type="Pfam" id="PF00147">
    <property type="entry name" value="Fibrinogen_C"/>
    <property type="match status" value="1"/>
</dbReference>
<dbReference type="OrthoDB" id="8866652at2759"/>